<feature type="compositionally biased region" description="Basic and acidic residues" evidence="1">
    <location>
        <begin position="297"/>
        <end position="318"/>
    </location>
</feature>
<dbReference type="EMBL" id="JACCCU010000003">
    <property type="protein sequence ID" value="NYF92010.1"/>
    <property type="molecule type" value="Genomic_DNA"/>
</dbReference>
<gene>
    <name evidence="3" type="ORF">HDF08_004129</name>
</gene>
<reference evidence="3 4" key="1">
    <citation type="submission" date="2020-07" db="EMBL/GenBank/DDBJ databases">
        <title>Genomic Encyclopedia of Type Strains, Phase IV (KMG-V): Genome sequencing to study the core and pangenomes of soil and plant-associated prokaryotes.</title>
        <authorList>
            <person name="Whitman W."/>
        </authorList>
    </citation>
    <scope>NUCLEOTIDE SEQUENCE [LARGE SCALE GENOMIC DNA]</scope>
    <source>
        <strain evidence="3 4">M8UP22</strain>
    </source>
</reference>
<feature type="chain" id="PRO_5032547543" description="YXWGXW repeat-containing protein" evidence="2">
    <location>
        <begin position="26"/>
        <end position="318"/>
    </location>
</feature>
<feature type="compositionally biased region" description="Polar residues" evidence="1">
    <location>
        <begin position="232"/>
        <end position="246"/>
    </location>
</feature>
<dbReference type="InterPro" id="IPR024447">
    <property type="entry name" value="YXWGXW_rpt"/>
</dbReference>
<feature type="region of interest" description="Disordered" evidence="1">
    <location>
        <begin position="210"/>
        <end position="246"/>
    </location>
</feature>
<evidence type="ECO:0000256" key="2">
    <source>
        <dbReference type="SAM" id="SignalP"/>
    </source>
</evidence>
<name>A0A852VK48_9BACT</name>
<evidence type="ECO:0000313" key="3">
    <source>
        <dbReference type="EMBL" id="NYF92010.1"/>
    </source>
</evidence>
<dbReference type="Pfam" id="PF12779">
    <property type="entry name" value="WXXGXW"/>
    <property type="match status" value="2"/>
</dbReference>
<organism evidence="3 4">
    <name type="scientific">Tunturiibacter lichenicola</name>
    <dbReference type="NCBI Taxonomy" id="2051959"/>
    <lineage>
        <taxon>Bacteria</taxon>
        <taxon>Pseudomonadati</taxon>
        <taxon>Acidobacteriota</taxon>
        <taxon>Terriglobia</taxon>
        <taxon>Terriglobales</taxon>
        <taxon>Acidobacteriaceae</taxon>
        <taxon>Tunturiibacter</taxon>
    </lineage>
</organism>
<evidence type="ECO:0008006" key="5">
    <source>
        <dbReference type="Google" id="ProtNLM"/>
    </source>
</evidence>
<dbReference type="Proteomes" id="UP000564385">
    <property type="component" value="Unassembled WGS sequence"/>
</dbReference>
<feature type="signal peptide" evidence="2">
    <location>
        <begin position="1"/>
        <end position="25"/>
    </location>
</feature>
<evidence type="ECO:0000313" key="4">
    <source>
        <dbReference type="Proteomes" id="UP000564385"/>
    </source>
</evidence>
<accession>A0A852VK48</accession>
<sequence length="318" mass="34441">MKLTNLVRKFVVGAALALLPAASFAGVFISVGFAPPVLPVYTQPICPGDGYLWNPGYWAYGDEGYYWVPGVWVRPPQVGLLWTPGYWGWGGGAYLFHAGYWGPHVGFYGGVNYGFGYGGVGFGGGRWVGNSFAYNTSVVNVNRTVIHNTYVDNTVINHTTVYNRTSFNGGTGGIQARPSAQEASFARENHVAPTAEQQSHVQMAHADRSNFASVNGGHPQNAAFSRPGVRAANQQQRIGQGVQSGQLTAHETGNLEHRDASINHQAAADRAANGGHLTAQEHQQINQRQNNVSRSINNDKHNANTQEHPHAEAREGHR</sequence>
<comment type="caution">
    <text evidence="3">The sequence shown here is derived from an EMBL/GenBank/DDBJ whole genome shotgun (WGS) entry which is preliminary data.</text>
</comment>
<proteinExistence type="predicted"/>
<keyword evidence="2" id="KW-0732">Signal</keyword>
<dbReference type="AlphaFoldDB" id="A0A852VK48"/>
<feature type="region of interest" description="Disordered" evidence="1">
    <location>
        <begin position="295"/>
        <end position="318"/>
    </location>
</feature>
<protein>
    <recommendedName>
        <fullName evidence="5">YXWGXW repeat-containing protein</fullName>
    </recommendedName>
</protein>
<evidence type="ECO:0000256" key="1">
    <source>
        <dbReference type="SAM" id="MobiDB-lite"/>
    </source>
</evidence>